<dbReference type="OrthoDB" id="2523882at2"/>
<dbReference type="InterPro" id="IPR015424">
    <property type="entry name" value="PyrdxlP-dep_Trfase"/>
</dbReference>
<dbReference type="InterPro" id="IPR000192">
    <property type="entry name" value="Aminotrans_V_dom"/>
</dbReference>
<evidence type="ECO:0000259" key="12">
    <source>
        <dbReference type="Pfam" id="PF00266"/>
    </source>
</evidence>
<feature type="modified residue" description="N6-(pyridoxal phosphate)lysine" evidence="11">
    <location>
        <position position="197"/>
    </location>
</feature>
<comment type="function">
    <text evidence="1 11">Catalyzes the reversible conversion of 3-phosphohydroxypyruvate to phosphoserine and of 3-hydroxy-2-oxo-4-phosphonooxybutanoate to phosphohydroxythreonine.</text>
</comment>
<dbReference type="PIRSF" id="PIRSF000525">
    <property type="entry name" value="SerC"/>
    <property type="match status" value="1"/>
</dbReference>
<dbReference type="InterPro" id="IPR015421">
    <property type="entry name" value="PyrdxlP-dep_Trfase_major"/>
</dbReference>
<feature type="binding site" evidence="11">
    <location>
        <position position="42"/>
    </location>
    <ligand>
        <name>L-glutamate</name>
        <dbReference type="ChEBI" id="CHEBI:29985"/>
    </ligand>
</feature>
<comment type="caution">
    <text evidence="11">Lacks conserved residue(s) required for the propagation of feature annotation.</text>
</comment>
<keyword evidence="14" id="KW-1185">Reference proteome</keyword>
<dbReference type="NCBIfam" id="NF003764">
    <property type="entry name" value="PRK05355.1"/>
    <property type="match status" value="1"/>
</dbReference>
<dbReference type="HAMAP" id="MF_00160">
    <property type="entry name" value="SerC_aminotrans_5"/>
    <property type="match status" value="1"/>
</dbReference>
<evidence type="ECO:0000256" key="7">
    <source>
        <dbReference type="ARBA" id="ARBA00022898"/>
    </source>
</evidence>
<evidence type="ECO:0000256" key="9">
    <source>
        <dbReference type="ARBA" id="ARBA00047630"/>
    </source>
</evidence>
<keyword evidence="6 11" id="KW-0808">Transferase</keyword>
<dbReference type="SUPFAM" id="SSF53383">
    <property type="entry name" value="PLP-dependent transferases"/>
    <property type="match status" value="1"/>
</dbReference>
<evidence type="ECO:0000256" key="5">
    <source>
        <dbReference type="ARBA" id="ARBA00022605"/>
    </source>
</evidence>
<sequence length="363" mass="39878">MNRRHNFNPGPAALPLEVLTQAREEAVEYGNRGMSLMEMSHRSPEVERMVEETRELLLGLLGLDDRYEALFMAGGASAQFGFIPMNLASAEAPGNYVLSGSFAEKAYLEAMRAGAAVAAASSKQTGWRAIPKLADIQLAEHAAYLHMTTNNTIEGTQLRELPDVSANVPLIGDMTSDILSRPFDYARFGLIYASAQKNLGPAGVTAVIIRRDLIERSAKADIPHIFRYDTFAQHDSLYNTPPVHAIWMMKLMLEWTRNQGSSEVLGERNARKACLLYDAIDASGGFYEGIAAAENRSMMNITWKLTDERLEASFLAQAEKNGFEGLAGHRSVGGLRASIYNAVPEESCAALASFLREFVRNHG</sequence>
<feature type="binding site" evidence="11">
    <location>
        <position position="196"/>
    </location>
    <ligand>
        <name>pyridoxal 5'-phosphate</name>
        <dbReference type="ChEBI" id="CHEBI:597326"/>
    </ligand>
</feature>
<feature type="binding site" evidence="11">
    <location>
        <position position="102"/>
    </location>
    <ligand>
        <name>pyridoxal 5'-phosphate</name>
        <dbReference type="ChEBI" id="CHEBI:597326"/>
    </ligand>
</feature>
<evidence type="ECO:0000313" key="13">
    <source>
        <dbReference type="EMBL" id="TYP79446.1"/>
    </source>
</evidence>
<protein>
    <recommendedName>
        <fullName evidence="11">Phosphoserine aminotransferase</fullName>
        <ecNumber evidence="11">2.6.1.52</ecNumber>
    </recommendedName>
    <alternativeName>
        <fullName evidence="11">Phosphohydroxythreonine aminotransferase</fullName>
        <shortName evidence="11">PSAT</shortName>
    </alternativeName>
</protein>
<keyword evidence="11" id="KW-0963">Cytoplasm</keyword>
<comment type="subcellular location">
    <subcellularLocation>
        <location evidence="11">Cytoplasm</location>
    </subcellularLocation>
</comment>
<evidence type="ECO:0000256" key="6">
    <source>
        <dbReference type="ARBA" id="ARBA00022679"/>
    </source>
</evidence>
<dbReference type="FunFam" id="3.40.640.10:FF:000010">
    <property type="entry name" value="Phosphoserine aminotransferase"/>
    <property type="match status" value="1"/>
</dbReference>
<comment type="cofactor">
    <cofactor evidence="11">
        <name>pyridoxal 5'-phosphate</name>
        <dbReference type="ChEBI" id="CHEBI:597326"/>
    </cofactor>
    <text evidence="11">Binds 1 pyridoxal phosphate per subunit.</text>
</comment>
<dbReference type="UniPathway" id="UPA00135">
    <property type="reaction ID" value="UER00197"/>
</dbReference>
<dbReference type="PANTHER" id="PTHR43247:SF1">
    <property type="entry name" value="PHOSPHOSERINE AMINOTRANSFERASE"/>
    <property type="match status" value="1"/>
</dbReference>
<evidence type="ECO:0000256" key="4">
    <source>
        <dbReference type="ARBA" id="ARBA00022576"/>
    </source>
</evidence>
<feature type="binding site" evidence="11">
    <location>
        <begin position="239"/>
        <end position="240"/>
    </location>
    <ligand>
        <name>pyridoxal 5'-phosphate</name>
        <dbReference type="ChEBI" id="CHEBI:597326"/>
    </ligand>
</feature>
<name>A0A5S5CI23_9BACL</name>
<dbReference type="GO" id="GO:0005737">
    <property type="term" value="C:cytoplasm"/>
    <property type="evidence" value="ECO:0007669"/>
    <property type="project" value="UniProtKB-SubCell"/>
</dbReference>
<evidence type="ECO:0000256" key="1">
    <source>
        <dbReference type="ARBA" id="ARBA00003483"/>
    </source>
</evidence>
<dbReference type="PROSITE" id="PS00595">
    <property type="entry name" value="AA_TRANSFER_CLASS_5"/>
    <property type="match status" value="1"/>
</dbReference>
<evidence type="ECO:0000256" key="2">
    <source>
        <dbReference type="ARBA" id="ARBA00005099"/>
    </source>
</evidence>
<feature type="binding site" evidence="11">
    <location>
        <position position="152"/>
    </location>
    <ligand>
        <name>pyridoxal 5'-phosphate</name>
        <dbReference type="ChEBI" id="CHEBI:597326"/>
    </ligand>
</feature>
<dbReference type="Proteomes" id="UP000323257">
    <property type="component" value="Unassembled WGS sequence"/>
</dbReference>
<gene>
    <name evidence="11" type="primary">serC</name>
    <name evidence="13" type="ORF">BCM02_101564</name>
</gene>
<dbReference type="RefSeq" id="WP_148927506.1">
    <property type="nucleotide sequence ID" value="NZ_VNHS01000001.1"/>
</dbReference>
<reference evidence="13 14" key="1">
    <citation type="submission" date="2019-07" db="EMBL/GenBank/DDBJ databases">
        <title>Genomic Encyclopedia of Type Strains, Phase III (KMG-III): the genomes of soil and plant-associated and newly described type strains.</title>
        <authorList>
            <person name="Whitman W."/>
        </authorList>
    </citation>
    <scope>NUCLEOTIDE SEQUENCE [LARGE SCALE GENOMIC DNA]</scope>
    <source>
        <strain evidence="13 14">BL24</strain>
    </source>
</reference>
<evidence type="ECO:0000256" key="3">
    <source>
        <dbReference type="ARBA" id="ARBA00006904"/>
    </source>
</evidence>
<dbReference type="PANTHER" id="PTHR43247">
    <property type="entry name" value="PHOSPHOSERINE AMINOTRANSFERASE"/>
    <property type="match status" value="1"/>
</dbReference>
<comment type="catalytic activity">
    <reaction evidence="9 11">
        <text>4-(phosphooxy)-L-threonine + 2-oxoglutarate = (R)-3-hydroxy-2-oxo-4-phosphooxybutanoate + L-glutamate</text>
        <dbReference type="Rhea" id="RHEA:16573"/>
        <dbReference type="ChEBI" id="CHEBI:16810"/>
        <dbReference type="ChEBI" id="CHEBI:29985"/>
        <dbReference type="ChEBI" id="CHEBI:58452"/>
        <dbReference type="ChEBI" id="CHEBI:58538"/>
        <dbReference type="EC" id="2.6.1.52"/>
    </reaction>
</comment>
<dbReference type="EMBL" id="VNHS01000001">
    <property type="protein sequence ID" value="TYP79446.1"/>
    <property type="molecule type" value="Genomic_DNA"/>
</dbReference>
<dbReference type="GO" id="GO:0030170">
    <property type="term" value="F:pyridoxal phosphate binding"/>
    <property type="evidence" value="ECO:0007669"/>
    <property type="project" value="UniProtKB-UniRule"/>
</dbReference>
<keyword evidence="8 11" id="KW-0718">Serine biosynthesis</keyword>
<evidence type="ECO:0000256" key="11">
    <source>
        <dbReference type="HAMAP-Rule" id="MF_00160"/>
    </source>
</evidence>
<organism evidence="13 14">
    <name type="scientific">Paenibacillus methanolicus</name>
    <dbReference type="NCBI Taxonomy" id="582686"/>
    <lineage>
        <taxon>Bacteria</taxon>
        <taxon>Bacillati</taxon>
        <taxon>Bacillota</taxon>
        <taxon>Bacilli</taxon>
        <taxon>Bacillales</taxon>
        <taxon>Paenibacillaceae</taxon>
        <taxon>Paenibacillus</taxon>
    </lineage>
</organism>
<evidence type="ECO:0000256" key="8">
    <source>
        <dbReference type="ARBA" id="ARBA00023299"/>
    </source>
</evidence>
<comment type="caution">
    <text evidence="13">The sequence shown here is derived from an EMBL/GenBank/DDBJ whole genome shotgun (WGS) entry which is preliminary data.</text>
</comment>
<feature type="domain" description="Aminotransferase class V" evidence="12">
    <location>
        <begin position="6"/>
        <end position="347"/>
    </location>
</feature>
<dbReference type="InterPro" id="IPR022278">
    <property type="entry name" value="Pser_aminoTfrase"/>
</dbReference>
<comment type="subunit">
    <text evidence="11">Homodimer.</text>
</comment>
<comment type="catalytic activity">
    <reaction evidence="10 11">
        <text>O-phospho-L-serine + 2-oxoglutarate = 3-phosphooxypyruvate + L-glutamate</text>
        <dbReference type="Rhea" id="RHEA:14329"/>
        <dbReference type="ChEBI" id="CHEBI:16810"/>
        <dbReference type="ChEBI" id="CHEBI:18110"/>
        <dbReference type="ChEBI" id="CHEBI:29985"/>
        <dbReference type="ChEBI" id="CHEBI:57524"/>
        <dbReference type="EC" id="2.6.1.52"/>
    </reaction>
</comment>
<comment type="pathway">
    <text evidence="2 11">Amino-acid biosynthesis; L-serine biosynthesis; L-serine from 3-phospho-D-glycerate: step 2/3.</text>
</comment>
<dbReference type="FunFam" id="3.90.1150.10:FF:000006">
    <property type="entry name" value="Phosphoserine aminotransferase"/>
    <property type="match status" value="1"/>
</dbReference>
<evidence type="ECO:0000256" key="10">
    <source>
        <dbReference type="ARBA" id="ARBA00049007"/>
    </source>
</evidence>
<evidence type="ECO:0000313" key="14">
    <source>
        <dbReference type="Proteomes" id="UP000323257"/>
    </source>
</evidence>
<accession>A0A5S5CI23</accession>
<dbReference type="Pfam" id="PF00266">
    <property type="entry name" value="Aminotran_5"/>
    <property type="match status" value="1"/>
</dbReference>
<dbReference type="InterPro" id="IPR015422">
    <property type="entry name" value="PyrdxlP-dep_Trfase_small"/>
</dbReference>
<dbReference type="GO" id="GO:0006564">
    <property type="term" value="P:L-serine biosynthetic process"/>
    <property type="evidence" value="ECO:0007669"/>
    <property type="project" value="UniProtKB-UniRule"/>
</dbReference>
<comment type="similarity">
    <text evidence="3 11">Belongs to the class-V pyridoxal-phosphate-dependent aminotransferase family. SerC subfamily.</text>
</comment>
<dbReference type="Gene3D" id="3.40.640.10">
    <property type="entry name" value="Type I PLP-dependent aspartate aminotransferase-like (Major domain)"/>
    <property type="match status" value="1"/>
</dbReference>
<proteinExistence type="inferred from homology"/>
<dbReference type="InterPro" id="IPR020578">
    <property type="entry name" value="Aminotrans_V_PyrdxlP_BS"/>
</dbReference>
<keyword evidence="7 11" id="KW-0663">Pyridoxal phosphate</keyword>
<feature type="binding site" evidence="11">
    <location>
        <begin position="76"/>
        <end position="77"/>
    </location>
    <ligand>
        <name>pyridoxal 5'-phosphate</name>
        <dbReference type="ChEBI" id="CHEBI:597326"/>
    </ligand>
</feature>
<feature type="binding site" evidence="11">
    <location>
        <position position="173"/>
    </location>
    <ligand>
        <name>pyridoxal 5'-phosphate</name>
        <dbReference type="ChEBI" id="CHEBI:597326"/>
    </ligand>
</feature>
<dbReference type="Gene3D" id="3.90.1150.10">
    <property type="entry name" value="Aspartate Aminotransferase, domain 1"/>
    <property type="match status" value="1"/>
</dbReference>
<dbReference type="GO" id="GO:0004648">
    <property type="term" value="F:O-phospho-L-serine:2-oxoglutarate aminotransferase activity"/>
    <property type="evidence" value="ECO:0007669"/>
    <property type="project" value="UniProtKB-UniRule"/>
</dbReference>
<dbReference type="AlphaFoldDB" id="A0A5S5CI23"/>
<dbReference type="EC" id="2.6.1.52" evidence="11"/>
<keyword evidence="4 11" id="KW-0032">Aminotransferase</keyword>
<keyword evidence="5 11" id="KW-0028">Amino-acid biosynthesis</keyword>